<gene>
    <name evidence="1" type="ORF">SAMN05421639_103588</name>
</gene>
<dbReference type="OrthoDB" id="1450757at2"/>
<dbReference type="Proteomes" id="UP000186373">
    <property type="component" value="Unassembled WGS sequence"/>
</dbReference>
<sequence length="96" mass="11639">MTIEEKLNLIGFKGFVHLKKEHRDNKRRKFFSSNYNDKEFNIMIVEKDNKWMIEKLEDAGLISNVLTLKNSEIHTSELILFFKKFYYKNDEISQYL</sequence>
<name>A0A1N7IFU5_9FLAO</name>
<organism evidence="1 2">
    <name type="scientific">Chryseobacterium shigense</name>
    <dbReference type="NCBI Taxonomy" id="297244"/>
    <lineage>
        <taxon>Bacteria</taxon>
        <taxon>Pseudomonadati</taxon>
        <taxon>Bacteroidota</taxon>
        <taxon>Flavobacteriia</taxon>
        <taxon>Flavobacteriales</taxon>
        <taxon>Weeksellaceae</taxon>
        <taxon>Chryseobacterium group</taxon>
        <taxon>Chryseobacterium</taxon>
    </lineage>
</organism>
<protein>
    <submittedName>
        <fullName evidence="1">Uncharacterized protein</fullName>
    </submittedName>
</protein>
<accession>A0A1N7IFU5</accession>
<dbReference type="AlphaFoldDB" id="A0A1N7IFU5"/>
<dbReference type="RefSeq" id="WP_076507578.1">
    <property type="nucleotide sequence ID" value="NZ_FTNY01000003.1"/>
</dbReference>
<evidence type="ECO:0000313" key="2">
    <source>
        <dbReference type="Proteomes" id="UP000186373"/>
    </source>
</evidence>
<evidence type="ECO:0000313" key="1">
    <source>
        <dbReference type="EMBL" id="SIS35957.1"/>
    </source>
</evidence>
<proteinExistence type="predicted"/>
<dbReference type="EMBL" id="FTNY01000003">
    <property type="protein sequence ID" value="SIS35957.1"/>
    <property type="molecule type" value="Genomic_DNA"/>
</dbReference>
<reference evidence="2" key="1">
    <citation type="submission" date="2017-01" db="EMBL/GenBank/DDBJ databases">
        <authorList>
            <person name="Varghese N."/>
            <person name="Submissions S."/>
        </authorList>
    </citation>
    <scope>NUCLEOTIDE SEQUENCE [LARGE SCALE GENOMIC DNA]</scope>
    <source>
        <strain evidence="2">DSM 17126</strain>
    </source>
</reference>
<keyword evidence="2" id="KW-1185">Reference proteome</keyword>